<evidence type="ECO:0000313" key="1">
    <source>
        <dbReference type="EMBL" id="KFJ06020.1"/>
    </source>
</evidence>
<dbReference type="STRING" id="356829.BITS_1836"/>
<keyword evidence="2" id="KW-1185">Reference proteome</keyword>
<evidence type="ECO:0000313" key="2">
    <source>
        <dbReference type="Proteomes" id="UP000029080"/>
    </source>
</evidence>
<reference evidence="1 2" key="1">
    <citation type="submission" date="2014-03" db="EMBL/GenBank/DDBJ databases">
        <title>Genomics of Bifidobacteria.</title>
        <authorList>
            <person name="Ventura M."/>
            <person name="Milani C."/>
            <person name="Lugli G.A."/>
        </authorList>
    </citation>
    <scope>NUCLEOTIDE SEQUENCE [LARGE SCALE GENOMIC DNA]</scope>
    <source>
        <strain evidence="1 2">JCM 13495</strain>
    </source>
</reference>
<name>A0A087EE19_9BIFI</name>
<dbReference type="Proteomes" id="UP000029080">
    <property type="component" value="Unassembled WGS sequence"/>
</dbReference>
<accession>A0A087EE19</accession>
<comment type="caution">
    <text evidence="1">The sequence shown here is derived from an EMBL/GenBank/DDBJ whole genome shotgun (WGS) entry which is preliminary data.</text>
</comment>
<organism evidence="1 2">
    <name type="scientific">Bifidobacterium tsurumiense</name>
    <dbReference type="NCBI Taxonomy" id="356829"/>
    <lineage>
        <taxon>Bacteria</taxon>
        <taxon>Bacillati</taxon>
        <taxon>Actinomycetota</taxon>
        <taxon>Actinomycetes</taxon>
        <taxon>Bifidobacteriales</taxon>
        <taxon>Bifidobacteriaceae</taxon>
        <taxon>Bifidobacterium</taxon>
    </lineage>
</organism>
<sequence>MKTGGDGDAHLLCNDASASPKGKGHIDMHHIHTRECRAKQGVTGFCELHLLSCGYVRHQWDAIHLRRILLRTNAD</sequence>
<dbReference type="EMBL" id="JGZU01000010">
    <property type="protein sequence ID" value="KFJ06020.1"/>
    <property type="molecule type" value="Genomic_DNA"/>
</dbReference>
<protein>
    <submittedName>
        <fullName evidence="1">Uncharacterized protein</fullName>
    </submittedName>
</protein>
<dbReference type="AlphaFoldDB" id="A0A087EE19"/>
<proteinExistence type="predicted"/>
<gene>
    <name evidence="1" type="ORF">BITS_1836</name>
</gene>